<sequence length="102" mass="11638">PSLAGKVSQRLGKEKCWRVKWLKKSDNEQCKGDFLNEINACYHQTHGHDFGVSTGWKSFANLYSVVPGELMVVTGVPDFKKNEWIYALFAMRQFLSSSAEKH</sequence>
<proteinExistence type="predicted"/>
<evidence type="ECO:0000313" key="2">
    <source>
        <dbReference type="Proteomes" id="UP001642260"/>
    </source>
</evidence>
<feature type="non-terminal residue" evidence="1">
    <location>
        <position position="1"/>
    </location>
</feature>
<dbReference type="PANTHER" id="PTHR12873">
    <property type="entry name" value="T7-LIKE MITOCHONDRIAL DNA HELICASE"/>
    <property type="match status" value="1"/>
</dbReference>
<accession>A0ABC8KNQ3</accession>
<dbReference type="AlphaFoldDB" id="A0ABC8KNQ3"/>
<dbReference type="Proteomes" id="UP001642260">
    <property type="component" value="Unassembled WGS sequence"/>
</dbReference>
<comment type="caution">
    <text evidence="1">The sequence shown here is derived from an EMBL/GenBank/DDBJ whole genome shotgun (WGS) entry which is preliminary data.</text>
</comment>
<dbReference type="InterPro" id="IPR027032">
    <property type="entry name" value="Twinkle-like"/>
</dbReference>
<dbReference type="EMBL" id="CAKOAT010278600">
    <property type="protein sequence ID" value="CAH8360156.1"/>
    <property type="molecule type" value="Genomic_DNA"/>
</dbReference>
<keyword evidence="2" id="KW-1185">Reference proteome</keyword>
<name>A0ABC8KNQ3_ERUVS</name>
<organism evidence="1 2">
    <name type="scientific">Eruca vesicaria subsp. sativa</name>
    <name type="common">Garden rocket</name>
    <name type="synonym">Eruca sativa</name>
    <dbReference type="NCBI Taxonomy" id="29727"/>
    <lineage>
        <taxon>Eukaryota</taxon>
        <taxon>Viridiplantae</taxon>
        <taxon>Streptophyta</taxon>
        <taxon>Embryophyta</taxon>
        <taxon>Tracheophyta</taxon>
        <taxon>Spermatophyta</taxon>
        <taxon>Magnoliopsida</taxon>
        <taxon>eudicotyledons</taxon>
        <taxon>Gunneridae</taxon>
        <taxon>Pentapetalae</taxon>
        <taxon>rosids</taxon>
        <taxon>malvids</taxon>
        <taxon>Brassicales</taxon>
        <taxon>Brassicaceae</taxon>
        <taxon>Brassiceae</taxon>
        <taxon>Eruca</taxon>
    </lineage>
</organism>
<dbReference type="PANTHER" id="PTHR12873:SF0">
    <property type="entry name" value="TWINKLE MTDNA HELICASE"/>
    <property type="match status" value="1"/>
</dbReference>
<gene>
    <name evidence="1" type="ORF">ERUC_LOCUS25912</name>
</gene>
<evidence type="ECO:0000313" key="1">
    <source>
        <dbReference type="EMBL" id="CAH8360156.1"/>
    </source>
</evidence>
<reference evidence="1 2" key="1">
    <citation type="submission" date="2022-03" db="EMBL/GenBank/DDBJ databases">
        <authorList>
            <person name="Macdonald S."/>
            <person name="Ahmed S."/>
            <person name="Newling K."/>
        </authorList>
    </citation>
    <scope>NUCLEOTIDE SEQUENCE [LARGE SCALE GENOMIC DNA]</scope>
</reference>
<protein>
    <submittedName>
        <fullName evidence="1">Uncharacterized protein</fullName>
    </submittedName>
</protein>